<organism evidence="6 7">
    <name type="scientific">Thermostaphylospora chromogena</name>
    <dbReference type="NCBI Taxonomy" id="35622"/>
    <lineage>
        <taxon>Bacteria</taxon>
        <taxon>Bacillati</taxon>
        <taxon>Actinomycetota</taxon>
        <taxon>Actinomycetes</taxon>
        <taxon>Streptosporangiales</taxon>
        <taxon>Thermomonosporaceae</taxon>
        <taxon>Thermostaphylospora</taxon>
    </lineage>
</organism>
<dbReference type="InterPro" id="IPR001647">
    <property type="entry name" value="HTH_TetR"/>
</dbReference>
<dbReference type="InterPro" id="IPR050109">
    <property type="entry name" value="HTH-type_TetR-like_transc_reg"/>
</dbReference>
<dbReference type="OrthoDB" id="4540879at2"/>
<evidence type="ECO:0000259" key="5">
    <source>
        <dbReference type="PROSITE" id="PS50977"/>
    </source>
</evidence>
<name>A0A1H1FUY4_9ACTN</name>
<dbReference type="InterPro" id="IPR036271">
    <property type="entry name" value="Tet_transcr_reg_TetR-rel_C_sf"/>
</dbReference>
<dbReference type="InterPro" id="IPR004111">
    <property type="entry name" value="Repressor_TetR_C"/>
</dbReference>
<dbReference type="Pfam" id="PF00440">
    <property type="entry name" value="TetR_N"/>
    <property type="match status" value="1"/>
</dbReference>
<sequence length="283" mass="31504">MLTCVQCGKPLDVPPRGRRPRYCSRSCQARAYRARAAARSAPRPALDTAAPAREEARLPQTLSVQRIVATAIDIADREGLDAVSMRRIAGRLGVATMSLYRYVSGKDALIELMVDAVHGENHGPTPTSDDWRTRLEFAARQEWRLYSRHPWVLRVVATPQPPIGPNVLANVEQLMRAVDGLGLDPVTMHWVAIAIGAQVQGTALLLVNEIEAKRRIGRTTEQWRNDKIPAIREILDSGHFPMLTRLFEEQADVADIDAWFEFSLNRLLDGLAVFVNGRQGRSG</sequence>
<evidence type="ECO:0000256" key="3">
    <source>
        <dbReference type="ARBA" id="ARBA00023163"/>
    </source>
</evidence>
<dbReference type="Pfam" id="PF02909">
    <property type="entry name" value="TetR_C_1"/>
    <property type="match status" value="1"/>
</dbReference>
<dbReference type="Gene3D" id="1.10.10.60">
    <property type="entry name" value="Homeodomain-like"/>
    <property type="match status" value="1"/>
</dbReference>
<dbReference type="PANTHER" id="PTHR30055">
    <property type="entry name" value="HTH-TYPE TRANSCRIPTIONAL REGULATOR RUTR"/>
    <property type="match status" value="1"/>
</dbReference>
<dbReference type="PROSITE" id="PS50977">
    <property type="entry name" value="HTH_TETR_2"/>
    <property type="match status" value="1"/>
</dbReference>
<keyword evidence="7" id="KW-1185">Reference proteome</keyword>
<dbReference type="GO" id="GO:0045892">
    <property type="term" value="P:negative regulation of DNA-templated transcription"/>
    <property type="evidence" value="ECO:0007669"/>
    <property type="project" value="InterPro"/>
</dbReference>
<gene>
    <name evidence="6" type="ORF">SAMN04489764_3201</name>
</gene>
<dbReference type="GO" id="GO:0000976">
    <property type="term" value="F:transcription cis-regulatory region binding"/>
    <property type="evidence" value="ECO:0007669"/>
    <property type="project" value="TreeGrafter"/>
</dbReference>
<dbReference type="SUPFAM" id="SSF46689">
    <property type="entry name" value="Homeodomain-like"/>
    <property type="match status" value="1"/>
</dbReference>
<evidence type="ECO:0000313" key="7">
    <source>
        <dbReference type="Proteomes" id="UP000217103"/>
    </source>
</evidence>
<evidence type="ECO:0000256" key="4">
    <source>
        <dbReference type="PROSITE-ProRule" id="PRU00335"/>
    </source>
</evidence>
<keyword evidence="3" id="KW-0804">Transcription</keyword>
<dbReference type="STRING" id="35622.SAMN04489764_3201"/>
<evidence type="ECO:0000256" key="2">
    <source>
        <dbReference type="ARBA" id="ARBA00023125"/>
    </source>
</evidence>
<dbReference type="Proteomes" id="UP000217103">
    <property type="component" value="Unassembled WGS sequence"/>
</dbReference>
<reference evidence="6 7" key="1">
    <citation type="submission" date="2016-10" db="EMBL/GenBank/DDBJ databases">
        <authorList>
            <person name="de Groot N.N."/>
        </authorList>
    </citation>
    <scope>NUCLEOTIDE SEQUENCE [LARGE SCALE GENOMIC DNA]</scope>
    <source>
        <strain evidence="6 7">DSM 43794</strain>
    </source>
</reference>
<feature type="domain" description="HTH tetR-type" evidence="5">
    <location>
        <begin position="61"/>
        <end position="121"/>
    </location>
</feature>
<keyword evidence="2 4" id="KW-0238">DNA-binding</keyword>
<dbReference type="PANTHER" id="PTHR30055:SF151">
    <property type="entry name" value="TRANSCRIPTIONAL REGULATORY PROTEIN"/>
    <property type="match status" value="1"/>
</dbReference>
<proteinExistence type="predicted"/>
<dbReference type="RefSeq" id="WP_093259745.1">
    <property type="nucleotide sequence ID" value="NZ_FNKK01000002.1"/>
</dbReference>
<feature type="DNA-binding region" description="H-T-H motif" evidence="4">
    <location>
        <begin position="84"/>
        <end position="103"/>
    </location>
</feature>
<dbReference type="GO" id="GO:0003700">
    <property type="term" value="F:DNA-binding transcription factor activity"/>
    <property type="evidence" value="ECO:0007669"/>
    <property type="project" value="TreeGrafter"/>
</dbReference>
<evidence type="ECO:0000256" key="1">
    <source>
        <dbReference type="ARBA" id="ARBA00023015"/>
    </source>
</evidence>
<dbReference type="InterPro" id="IPR009057">
    <property type="entry name" value="Homeodomain-like_sf"/>
</dbReference>
<dbReference type="EMBL" id="FNKK01000002">
    <property type="protein sequence ID" value="SDR04802.1"/>
    <property type="molecule type" value="Genomic_DNA"/>
</dbReference>
<accession>A0A1H1FUY4</accession>
<dbReference type="SUPFAM" id="SSF48498">
    <property type="entry name" value="Tetracyclin repressor-like, C-terminal domain"/>
    <property type="match status" value="1"/>
</dbReference>
<dbReference type="AlphaFoldDB" id="A0A1H1FUY4"/>
<keyword evidence="1" id="KW-0805">Transcription regulation</keyword>
<evidence type="ECO:0000313" key="6">
    <source>
        <dbReference type="EMBL" id="SDR04802.1"/>
    </source>
</evidence>
<dbReference type="Gene3D" id="1.10.357.10">
    <property type="entry name" value="Tetracycline Repressor, domain 2"/>
    <property type="match status" value="1"/>
</dbReference>
<protein>
    <submittedName>
        <fullName evidence="6">Regulatory protein, tetR family</fullName>
    </submittedName>
</protein>